<reference evidence="13" key="1">
    <citation type="submission" date="2021-02" db="EMBL/GenBank/DDBJ databases">
        <title>First Annotated Genome of the Yellow-green Alga Tribonema minus.</title>
        <authorList>
            <person name="Mahan K.M."/>
        </authorList>
    </citation>
    <scope>NUCLEOTIDE SEQUENCE</scope>
    <source>
        <strain evidence="13">UTEX B ZZ1240</strain>
    </source>
</reference>
<dbReference type="EMBL" id="JAFCMP010000549">
    <property type="protein sequence ID" value="KAG5175436.1"/>
    <property type="molecule type" value="Genomic_DNA"/>
</dbReference>
<protein>
    <submittedName>
        <fullName evidence="13">Solute:Sodium symporter family</fullName>
    </submittedName>
</protein>
<evidence type="ECO:0000313" key="13">
    <source>
        <dbReference type="EMBL" id="KAG5175436.1"/>
    </source>
</evidence>
<dbReference type="PANTHER" id="PTHR48086">
    <property type="entry name" value="SODIUM/PROLINE SYMPORTER-RELATED"/>
    <property type="match status" value="1"/>
</dbReference>
<evidence type="ECO:0000256" key="12">
    <source>
        <dbReference type="SAM" id="Phobius"/>
    </source>
</evidence>
<keyword evidence="9" id="KW-0406">Ion transport</keyword>
<comment type="subcellular location">
    <subcellularLocation>
        <location evidence="1">Cell membrane</location>
        <topology evidence="1">Multi-pass membrane protein</topology>
    </subcellularLocation>
</comment>
<organism evidence="13 14">
    <name type="scientific">Tribonema minus</name>
    <dbReference type="NCBI Taxonomy" id="303371"/>
    <lineage>
        <taxon>Eukaryota</taxon>
        <taxon>Sar</taxon>
        <taxon>Stramenopiles</taxon>
        <taxon>Ochrophyta</taxon>
        <taxon>PX clade</taxon>
        <taxon>Xanthophyceae</taxon>
        <taxon>Tribonematales</taxon>
        <taxon>Tribonemataceae</taxon>
        <taxon>Tribonema</taxon>
    </lineage>
</organism>
<dbReference type="GO" id="GO:0006814">
    <property type="term" value="P:sodium ion transport"/>
    <property type="evidence" value="ECO:0007669"/>
    <property type="project" value="UniProtKB-KW"/>
</dbReference>
<keyword evidence="11" id="KW-0739">Sodium transport</keyword>
<dbReference type="GO" id="GO:0005886">
    <property type="term" value="C:plasma membrane"/>
    <property type="evidence" value="ECO:0007669"/>
    <property type="project" value="UniProtKB-SubCell"/>
</dbReference>
<dbReference type="InterPro" id="IPR050277">
    <property type="entry name" value="Sodium:Solute_Symporter"/>
</dbReference>
<evidence type="ECO:0000256" key="2">
    <source>
        <dbReference type="ARBA" id="ARBA00006434"/>
    </source>
</evidence>
<keyword evidence="7 12" id="KW-1133">Transmembrane helix</keyword>
<dbReference type="Proteomes" id="UP000664859">
    <property type="component" value="Unassembled WGS sequence"/>
</dbReference>
<dbReference type="GO" id="GO:0015293">
    <property type="term" value="F:symporter activity"/>
    <property type="evidence" value="ECO:0007669"/>
    <property type="project" value="UniProtKB-KW"/>
</dbReference>
<accession>A0A836C8K4</accession>
<dbReference type="OrthoDB" id="6132759at2759"/>
<feature type="transmembrane region" description="Helical" evidence="12">
    <location>
        <begin position="410"/>
        <end position="428"/>
    </location>
</feature>
<evidence type="ECO:0000256" key="9">
    <source>
        <dbReference type="ARBA" id="ARBA00023065"/>
    </source>
</evidence>
<feature type="transmembrane region" description="Helical" evidence="12">
    <location>
        <begin position="303"/>
        <end position="324"/>
    </location>
</feature>
<keyword evidence="8" id="KW-0915">Sodium</keyword>
<feature type="transmembrane region" description="Helical" evidence="12">
    <location>
        <begin position="336"/>
        <end position="355"/>
    </location>
</feature>
<sequence>MHASALKLDPSPLPSSLNITDVVQALTGITGLTVFSIYMLSSYSQDYPPASVGFPGYIYPDQQVCEMYDGVPGANAEHCIFNEQKWGSAPIDNGAWPTGDAVIHKDSITSFDGLAPFPNAVFYNWATILILGFGNLSALDFQARCMAAKTPKIATIACVIAGLLTFAVGIPFAFMGGFMKVFYGPDSPFAQYTPNTCSSILGLPTCAEWLPDSDAFLKMATSQAPVAIGAWALIGIVAASMSTSTGVILAISTVLSHNVGRKVIHWLRPGTVITQDMLLRVVRTCVPMVTIIAAIVASTHNNTGYLLVVAFDIALAGSIAPLLASIYTPKRVTPGGGVCGLLAGILTRVILEYTLPKDGSLMLPAGSYAYGYGPGQAGLPLFVEAPPAEHWDPATCDASQLSDWTGVDSLVSPLVCALVLYAVSWAELRRNGRPLLSIVPEAWLSPMTAPKTVEQAVAGTLAQCEEATRNLEKLKELYFEPLQLLREPSRETYAMSS</sequence>
<dbReference type="InterPro" id="IPR038377">
    <property type="entry name" value="Na/Glc_symporter_sf"/>
</dbReference>
<name>A0A836C8K4_9STRA</name>
<evidence type="ECO:0000256" key="5">
    <source>
        <dbReference type="ARBA" id="ARBA00022692"/>
    </source>
</evidence>
<evidence type="ECO:0000256" key="3">
    <source>
        <dbReference type="ARBA" id="ARBA00022448"/>
    </source>
</evidence>
<evidence type="ECO:0000256" key="6">
    <source>
        <dbReference type="ARBA" id="ARBA00022847"/>
    </source>
</evidence>
<keyword evidence="3" id="KW-0813">Transport</keyword>
<comment type="similarity">
    <text evidence="2">Belongs to the sodium:solute symporter (SSF) (TC 2.A.21) family.</text>
</comment>
<keyword evidence="6" id="KW-0769">Symport</keyword>
<dbReference type="PANTHER" id="PTHR48086:SF3">
    <property type="entry name" value="SODIUM_PROLINE SYMPORTER"/>
    <property type="match status" value="1"/>
</dbReference>
<feature type="transmembrane region" description="Helical" evidence="12">
    <location>
        <begin position="228"/>
        <end position="256"/>
    </location>
</feature>
<dbReference type="InterPro" id="IPR001734">
    <property type="entry name" value="Na/solute_symporter"/>
</dbReference>
<proteinExistence type="inferred from homology"/>
<keyword evidence="5 12" id="KW-0812">Transmembrane</keyword>
<dbReference type="AlphaFoldDB" id="A0A836C8K4"/>
<feature type="transmembrane region" description="Helical" evidence="12">
    <location>
        <begin position="277"/>
        <end position="297"/>
    </location>
</feature>
<keyword evidence="10 12" id="KW-0472">Membrane</keyword>
<keyword evidence="4" id="KW-1003">Cell membrane</keyword>
<evidence type="ECO:0000256" key="8">
    <source>
        <dbReference type="ARBA" id="ARBA00023053"/>
    </source>
</evidence>
<keyword evidence="14" id="KW-1185">Reference proteome</keyword>
<evidence type="ECO:0000256" key="10">
    <source>
        <dbReference type="ARBA" id="ARBA00023136"/>
    </source>
</evidence>
<feature type="transmembrane region" description="Helical" evidence="12">
    <location>
        <begin position="153"/>
        <end position="174"/>
    </location>
</feature>
<feature type="transmembrane region" description="Helical" evidence="12">
    <location>
        <begin position="21"/>
        <end position="40"/>
    </location>
</feature>
<evidence type="ECO:0000256" key="1">
    <source>
        <dbReference type="ARBA" id="ARBA00004651"/>
    </source>
</evidence>
<dbReference type="Gene3D" id="1.20.1730.10">
    <property type="entry name" value="Sodium/glucose cotransporter"/>
    <property type="match status" value="1"/>
</dbReference>
<evidence type="ECO:0000256" key="4">
    <source>
        <dbReference type="ARBA" id="ARBA00022475"/>
    </source>
</evidence>
<evidence type="ECO:0000313" key="14">
    <source>
        <dbReference type="Proteomes" id="UP000664859"/>
    </source>
</evidence>
<evidence type="ECO:0000256" key="11">
    <source>
        <dbReference type="ARBA" id="ARBA00023201"/>
    </source>
</evidence>
<comment type="caution">
    <text evidence="13">The sequence shown here is derived from an EMBL/GenBank/DDBJ whole genome shotgun (WGS) entry which is preliminary data.</text>
</comment>
<dbReference type="PROSITE" id="PS50283">
    <property type="entry name" value="NA_SOLUT_SYMP_3"/>
    <property type="match status" value="1"/>
</dbReference>
<gene>
    <name evidence="13" type="ORF">JKP88DRAFT_338404</name>
</gene>
<evidence type="ECO:0000256" key="7">
    <source>
        <dbReference type="ARBA" id="ARBA00022989"/>
    </source>
</evidence>